<dbReference type="InterPro" id="IPR018060">
    <property type="entry name" value="HTH_AraC"/>
</dbReference>
<feature type="transmembrane region" description="Helical" evidence="4">
    <location>
        <begin position="213"/>
        <end position="232"/>
    </location>
</feature>
<dbReference type="PRINTS" id="PR00032">
    <property type="entry name" value="HTHARAC"/>
</dbReference>
<evidence type="ECO:0000259" key="5">
    <source>
        <dbReference type="PROSITE" id="PS01124"/>
    </source>
</evidence>
<dbReference type="InterPro" id="IPR018062">
    <property type="entry name" value="HTH_AraC-typ_CS"/>
</dbReference>
<keyword evidence="4" id="KW-0812">Transmembrane</keyword>
<evidence type="ECO:0000313" key="7">
    <source>
        <dbReference type="Proteomes" id="UP001061302"/>
    </source>
</evidence>
<keyword evidence="4" id="KW-1133">Transmembrane helix</keyword>
<feature type="transmembrane region" description="Helical" evidence="4">
    <location>
        <begin position="12"/>
        <end position="30"/>
    </location>
</feature>
<feature type="transmembrane region" description="Helical" evidence="4">
    <location>
        <begin position="101"/>
        <end position="123"/>
    </location>
</feature>
<accession>A0ABY6DPA2</accession>
<feature type="transmembrane region" description="Helical" evidence="4">
    <location>
        <begin position="37"/>
        <end position="56"/>
    </location>
</feature>
<dbReference type="Proteomes" id="UP001061302">
    <property type="component" value="Chromosome"/>
</dbReference>
<name>A0ABY6DPA2_9NEIS</name>
<keyword evidence="2" id="KW-0238">DNA-binding</keyword>
<dbReference type="PANTHER" id="PTHR43280:SF29">
    <property type="entry name" value="ARAC-FAMILY TRANSCRIPTIONAL REGULATOR"/>
    <property type="match status" value="1"/>
</dbReference>
<dbReference type="EMBL" id="CP106753">
    <property type="protein sequence ID" value="UXY15311.1"/>
    <property type="molecule type" value="Genomic_DNA"/>
</dbReference>
<evidence type="ECO:0000256" key="4">
    <source>
        <dbReference type="SAM" id="Phobius"/>
    </source>
</evidence>
<keyword evidence="1" id="KW-0805">Transcription regulation</keyword>
<dbReference type="Pfam" id="PF12833">
    <property type="entry name" value="HTH_18"/>
    <property type="match status" value="1"/>
</dbReference>
<feature type="transmembrane region" description="Helical" evidence="4">
    <location>
        <begin position="68"/>
        <end position="89"/>
    </location>
</feature>
<protein>
    <submittedName>
        <fullName evidence="6">Helix-turn-helix transcriptional regulator</fullName>
    </submittedName>
</protein>
<gene>
    <name evidence="6" type="ORF">N8I74_18660</name>
</gene>
<dbReference type="RefSeq" id="WP_263124717.1">
    <property type="nucleotide sequence ID" value="NZ_CP106753.1"/>
</dbReference>
<feature type="domain" description="HTH araC/xylS-type" evidence="5">
    <location>
        <begin position="268"/>
        <end position="376"/>
    </location>
</feature>
<feature type="transmembrane region" description="Helical" evidence="4">
    <location>
        <begin position="189"/>
        <end position="207"/>
    </location>
</feature>
<reference evidence="6" key="1">
    <citation type="submission" date="2022-10" db="EMBL/GenBank/DDBJ databases">
        <title>Chitiniphilus purpureus sp. nov., a novel chitin-degrading bacterium isolated from crawfish pond sediment.</title>
        <authorList>
            <person name="Li K."/>
        </authorList>
    </citation>
    <scope>NUCLEOTIDE SEQUENCE</scope>
    <source>
        <strain evidence="6">CD1</strain>
    </source>
</reference>
<feature type="transmembrane region" description="Helical" evidence="4">
    <location>
        <begin position="147"/>
        <end position="168"/>
    </location>
</feature>
<dbReference type="SMART" id="SM00342">
    <property type="entry name" value="HTH_ARAC"/>
    <property type="match status" value="1"/>
</dbReference>
<dbReference type="PROSITE" id="PS01124">
    <property type="entry name" value="HTH_ARAC_FAMILY_2"/>
    <property type="match status" value="1"/>
</dbReference>
<sequence length="392" mass="42801">MITPYATELATVLAGMGVGQSLLFAVLLWLRRERPANVWLALCHLAIAQVMALLLFNNVWKQHLDGRLTAHMMLNLFFIGPLLWGYARALTGRPLSMCSPWLWCHLLPGLLLHLGTLAGWITIDPPPADESAWSAENYTPGSDASEIPSLLLVGIHIGSYCLAVWLLLRRHQQTLKTQFSRLGVRSLQWLSTLSLALAAAIALWFGLRWLAPMLADLIVAGAYLVLAGVAGLRGLHQPAAMVQPEPEAGPEANGAKYAKSVLDATQAETIRQALLQLMARDKPYLEEDLTLSGLAGQLRISPHHLSQVLNGAMATNFFDYINRHRVEAVQRCLVDPAYAEQTVLDIGLACGFSAKTTFNTVFKRLTGVTPTAYRQQARAAAPPHPDQAGLTG</sequence>
<evidence type="ECO:0000256" key="3">
    <source>
        <dbReference type="ARBA" id="ARBA00023163"/>
    </source>
</evidence>
<dbReference type="InterPro" id="IPR009057">
    <property type="entry name" value="Homeodomain-like_sf"/>
</dbReference>
<proteinExistence type="predicted"/>
<dbReference type="PANTHER" id="PTHR43280">
    <property type="entry name" value="ARAC-FAMILY TRANSCRIPTIONAL REGULATOR"/>
    <property type="match status" value="1"/>
</dbReference>
<evidence type="ECO:0000256" key="1">
    <source>
        <dbReference type="ARBA" id="ARBA00023015"/>
    </source>
</evidence>
<keyword evidence="3" id="KW-0804">Transcription</keyword>
<dbReference type="Gene3D" id="1.10.10.60">
    <property type="entry name" value="Homeodomain-like"/>
    <property type="match status" value="2"/>
</dbReference>
<dbReference type="InterPro" id="IPR020449">
    <property type="entry name" value="Tscrpt_reg_AraC-type_HTH"/>
</dbReference>
<dbReference type="PROSITE" id="PS00041">
    <property type="entry name" value="HTH_ARAC_FAMILY_1"/>
    <property type="match status" value="1"/>
</dbReference>
<dbReference type="SUPFAM" id="SSF46689">
    <property type="entry name" value="Homeodomain-like"/>
    <property type="match status" value="1"/>
</dbReference>
<keyword evidence="4" id="KW-0472">Membrane</keyword>
<evidence type="ECO:0000256" key="2">
    <source>
        <dbReference type="ARBA" id="ARBA00023125"/>
    </source>
</evidence>
<keyword evidence="7" id="KW-1185">Reference proteome</keyword>
<evidence type="ECO:0000313" key="6">
    <source>
        <dbReference type="EMBL" id="UXY15311.1"/>
    </source>
</evidence>
<organism evidence="6 7">
    <name type="scientific">Chitiniphilus purpureus</name>
    <dbReference type="NCBI Taxonomy" id="2981137"/>
    <lineage>
        <taxon>Bacteria</taxon>
        <taxon>Pseudomonadati</taxon>
        <taxon>Pseudomonadota</taxon>
        <taxon>Betaproteobacteria</taxon>
        <taxon>Neisseriales</taxon>
        <taxon>Chitinibacteraceae</taxon>
        <taxon>Chitiniphilus</taxon>
    </lineage>
</organism>